<name>A0A9E7N942_9EURY</name>
<protein>
    <submittedName>
        <fullName evidence="2">Uncharacterized protein</fullName>
    </submittedName>
</protein>
<dbReference type="GeneID" id="73290919"/>
<dbReference type="AlphaFoldDB" id="A0A9E7N942"/>
<accession>A0A9E7N942</accession>
<dbReference type="EMBL" id="CP100355">
    <property type="protein sequence ID" value="UTF52638.1"/>
    <property type="molecule type" value="Genomic_DNA"/>
</dbReference>
<organism evidence="2 3">
    <name type="scientific">Natronosalvus rutilus</name>
    <dbReference type="NCBI Taxonomy" id="2953753"/>
    <lineage>
        <taxon>Archaea</taxon>
        <taxon>Methanobacteriati</taxon>
        <taxon>Methanobacteriota</taxon>
        <taxon>Stenosarchaea group</taxon>
        <taxon>Halobacteria</taxon>
        <taxon>Halobacteriales</taxon>
        <taxon>Natrialbaceae</taxon>
        <taxon>Natronosalvus</taxon>
    </lineage>
</organism>
<sequence length="78" mass="7990">MPTSEPPDPTTGTESRTATAGGISPTDETDGRGGIRTRNPTTRYGGDLALEPPRIANVGAPVTRVTATAGPTDARERA</sequence>
<evidence type="ECO:0000313" key="3">
    <source>
        <dbReference type="Proteomes" id="UP001056855"/>
    </source>
</evidence>
<proteinExistence type="predicted"/>
<dbReference type="KEGG" id="sawl:NGM29_12695"/>
<dbReference type="RefSeq" id="WP_254156633.1">
    <property type="nucleotide sequence ID" value="NZ_CP100355.1"/>
</dbReference>
<evidence type="ECO:0000256" key="1">
    <source>
        <dbReference type="SAM" id="MobiDB-lite"/>
    </source>
</evidence>
<dbReference type="Proteomes" id="UP001056855">
    <property type="component" value="Chromosome"/>
</dbReference>
<keyword evidence="3" id="KW-1185">Reference proteome</keyword>
<gene>
    <name evidence="2" type="ORF">NGM29_12695</name>
</gene>
<feature type="region of interest" description="Disordered" evidence="1">
    <location>
        <begin position="1"/>
        <end position="78"/>
    </location>
</feature>
<evidence type="ECO:0000313" key="2">
    <source>
        <dbReference type="EMBL" id="UTF52638.1"/>
    </source>
</evidence>
<reference evidence="2" key="1">
    <citation type="submission" date="2022-06" db="EMBL/GenBank/DDBJ databases">
        <title>Diverse halophilic archaea isolated from saline environments.</title>
        <authorList>
            <person name="Cui H.-L."/>
        </authorList>
    </citation>
    <scope>NUCLEOTIDE SEQUENCE</scope>
    <source>
        <strain evidence="2">WLHS1</strain>
    </source>
</reference>